<dbReference type="PROSITE" id="PS50977">
    <property type="entry name" value="HTH_TETR_2"/>
    <property type="match status" value="1"/>
</dbReference>
<dbReference type="GO" id="GO:0003677">
    <property type="term" value="F:DNA binding"/>
    <property type="evidence" value="ECO:0007669"/>
    <property type="project" value="UniProtKB-UniRule"/>
</dbReference>
<evidence type="ECO:0000256" key="1">
    <source>
        <dbReference type="ARBA" id="ARBA00023125"/>
    </source>
</evidence>
<organism evidence="4 5">
    <name type="scientific">Yinghuangia soli</name>
    <dbReference type="NCBI Taxonomy" id="2908204"/>
    <lineage>
        <taxon>Bacteria</taxon>
        <taxon>Bacillati</taxon>
        <taxon>Actinomycetota</taxon>
        <taxon>Actinomycetes</taxon>
        <taxon>Kitasatosporales</taxon>
        <taxon>Streptomycetaceae</taxon>
        <taxon>Yinghuangia</taxon>
    </lineage>
</organism>
<dbReference type="RefSeq" id="WP_235050514.1">
    <property type="nucleotide sequence ID" value="NZ_JAKFHA010000002.1"/>
</dbReference>
<dbReference type="Pfam" id="PF00440">
    <property type="entry name" value="TetR_N"/>
    <property type="match status" value="1"/>
</dbReference>
<proteinExistence type="predicted"/>
<dbReference type="PANTHER" id="PTHR30328:SF54">
    <property type="entry name" value="HTH-TYPE TRANSCRIPTIONAL REPRESSOR SCO4008"/>
    <property type="match status" value="1"/>
</dbReference>
<feature type="DNA-binding region" description="H-T-H motif" evidence="2">
    <location>
        <begin position="29"/>
        <end position="48"/>
    </location>
</feature>
<dbReference type="SUPFAM" id="SSF46689">
    <property type="entry name" value="Homeodomain-like"/>
    <property type="match status" value="1"/>
</dbReference>
<sequence length="197" mass="22236">MPPDTARTRAKLLDAARAEFAEHGIAGARVDRIALRAGVNKERIYAYFGNKEQLFQHVLSESLQELTAVVTMSSDDPAEYVAQIYDFYCARPELLRLLLWEALYYGHEPIPDEDRRATSYAVKLQEFAEQLGVQPTPDVAQLLFSLIGVAAWQSTMPQMARIILGTETESEQAQARRREHLVEFTRQSIAAVKQPQA</sequence>
<dbReference type="Gene3D" id="1.10.357.10">
    <property type="entry name" value="Tetracycline Repressor, domain 2"/>
    <property type="match status" value="1"/>
</dbReference>
<dbReference type="Pfam" id="PF17926">
    <property type="entry name" value="TetR_C_21"/>
    <property type="match status" value="1"/>
</dbReference>
<keyword evidence="5" id="KW-1185">Reference proteome</keyword>
<dbReference type="EMBL" id="JAKFHA010000002">
    <property type="protein sequence ID" value="MCF2526426.1"/>
    <property type="molecule type" value="Genomic_DNA"/>
</dbReference>
<dbReference type="InterPro" id="IPR036271">
    <property type="entry name" value="Tet_transcr_reg_TetR-rel_C_sf"/>
</dbReference>
<gene>
    <name evidence="4" type="ORF">LZ495_04210</name>
</gene>
<reference evidence="4" key="1">
    <citation type="submission" date="2022-01" db="EMBL/GenBank/DDBJ databases">
        <title>Genome-Based Taxonomic Classification of the Phylum Actinobacteria.</title>
        <authorList>
            <person name="Gao Y."/>
        </authorList>
    </citation>
    <scope>NUCLEOTIDE SEQUENCE</scope>
    <source>
        <strain evidence="4">KLBMP 8922</strain>
    </source>
</reference>
<comment type="caution">
    <text evidence="4">The sequence shown here is derived from an EMBL/GenBank/DDBJ whole genome shotgun (WGS) entry which is preliminary data.</text>
</comment>
<dbReference type="GO" id="GO:0006355">
    <property type="term" value="P:regulation of DNA-templated transcription"/>
    <property type="evidence" value="ECO:0007669"/>
    <property type="project" value="UniProtKB-ARBA"/>
</dbReference>
<feature type="domain" description="HTH tetR-type" evidence="3">
    <location>
        <begin position="6"/>
        <end position="66"/>
    </location>
</feature>
<dbReference type="Proteomes" id="UP001165378">
    <property type="component" value="Unassembled WGS sequence"/>
</dbReference>
<dbReference type="PRINTS" id="PR00455">
    <property type="entry name" value="HTHTETR"/>
</dbReference>
<dbReference type="SUPFAM" id="SSF48498">
    <property type="entry name" value="Tetracyclin repressor-like, C-terminal domain"/>
    <property type="match status" value="1"/>
</dbReference>
<evidence type="ECO:0000313" key="5">
    <source>
        <dbReference type="Proteomes" id="UP001165378"/>
    </source>
</evidence>
<dbReference type="InterPro" id="IPR050109">
    <property type="entry name" value="HTH-type_TetR-like_transc_reg"/>
</dbReference>
<dbReference type="PANTHER" id="PTHR30328">
    <property type="entry name" value="TRANSCRIPTIONAL REPRESSOR"/>
    <property type="match status" value="1"/>
</dbReference>
<name>A0AA41TYI2_9ACTN</name>
<dbReference type="InterPro" id="IPR001647">
    <property type="entry name" value="HTH_TetR"/>
</dbReference>
<keyword evidence="1 2" id="KW-0238">DNA-binding</keyword>
<evidence type="ECO:0000256" key="2">
    <source>
        <dbReference type="PROSITE-ProRule" id="PRU00335"/>
    </source>
</evidence>
<dbReference type="AlphaFoldDB" id="A0AA41TYI2"/>
<protein>
    <submittedName>
        <fullName evidence="4">TetR/AcrR family transcriptional regulator</fullName>
    </submittedName>
</protein>
<dbReference type="InterPro" id="IPR041467">
    <property type="entry name" value="Sco4008_C"/>
</dbReference>
<dbReference type="InterPro" id="IPR009057">
    <property type="entry name" value="Homeodomain-like_sf"/>
</dbReference>
<evidence type="ECO:0000259" key="3">
    <source>
        <dbReference type="PROSITE" id="PS50977"/>
    </source>
</evidence>
<accession>A0AA41TYI2</accession>
<evidence type="ECO:0000313" key="4">
    <source>
        <dbReference type="EMBL" id="MCF2526426.1"/>
    </source>
</evidence>